<accession>A0A9Q1CQ56</accession>
<dbReference type="Pfam" id="PF13613">
    <property type="entry name" value="HTH_Tnp_4"/>
    <property type="match status" value="1"/>
</dbReference>
<evidence type="ECO:0000259" key="9">
    <source>
        <dbReference type="PROSITE" id="PS50950"/>
    </source>
</evidence>
<keyword evidence="8" id="KW-1133">Transmembrane helix</keyword>
<proteinExistence type="predicted"/>
<evidence type="ECO:0000256" key="1">
    <source>
        <dbReference type="ARBA" id="ARBA00001968"/>
    </source>
</evidence>
<evidence type="ECO:0000256" key="4">
    <source>
        <dbReference type="ARBA" id="ARBA00022833"/>
    </source>
</evidence>
<dbReference type="InterPro" id="IPR027806">
    <property type="entry name" value="HARBI1_dom"/>
</dbReference>
<keyword evidence="4" id="KW-0862">Zinc</keyword>
<dbReference type="AlphaFoldDB" id="A0A9Q1CQ56"/>
<dbReference type="Pfam" id="PF13359">
    <property type="entry name" value="DDE_Tnp_4"/>
    <property type="match status" value="1"/>
</dbReference>
<dbReference type="PANTHER" id="PTHR23080">
    <property type="entry name" value="THAP DOMAIN PROTEIN"/>
    <property type="match status" value="1"/>
</dbReference>
<reference evidence="10" key="1">
    <citation type="submission" date="2021-10" db="EMBL/GenBank/DDBJ databases">
        <title>Tropical sea cucumber genome reveals ecological adaptation and Cuvierian tubules defense mechanism.</title>
        <authorList>
            <person name="Chen T."/>
        </authorList>
    </citation>
    <scope>NUCLEOTIDE SEQUENCE</scope>
    <source>
        <strain evidence="10">Nanhai2018</strain>
        <tissue evidence="10">Muscle</tissue>
    </source>
</reference>
<keyword evidence="3 6" id="KW-0863">Zinc-finger</keyword>
<evidence type="ECO:0000256" key="2">
    <source>
        <dbReference type="ARBA" id="ARBA00022723"/>
    </source>
</evidence>
<feature type="region of interest" description="Disordered" evidence="7">
    <location>
        <begin position="244"/>
        <end position="267"/>
    </location>
</feature>
<comment type="cofactor">
    <cofactor evidence="1">
        <name>a divalent metal cation</name>
        <dbReference type="ChEBI" id="CHEBI:60240"/>
    </cofactor>
</comment>
<evidence type="ECO:0000313" key="11">
    <source>
        <dbReference type="Proteomes" id="UP001152320"/>
    </source>
</evidence>
<sequence>MGRICSVTGCSNSTARLAKWMKIKCGIHERYFGSCYCKPPFVLFPFPTESKGLAARRRWVKAINRKTPSGANWQPSEDGRVCSVHFKDGEPTEQNPDPTEELGYNLLPCQKQQSPREPVYQRVAKRSQDMTNKSPQPLEAKLYEPGHDHSYSYHCDCSKNCFCPGCLSHHKKNMELKFENQSLQEQVTCQKKKFEAAHSSNSDDGSFVLKNDESVQKFLGLPSKVAFEKLHQHLAKKAPKMKYWEGSSRTPPLNGKPDCRKASPKKTGQQRKLCTKTELVIVLMKLRLALTMFFLASMFGISISLVSKIFNTWIKFLSMELNPLVFWPDKDIVLRTMPSSLQGKYRNLRCTIDCTEVFIEKPRNLHLQALTWSEYKHNNTIKFLVAIAPNGMISFISKTWGGRASDNVITQQSGFLNLIDPGDLIFTF</sequence>
<keyword evidence="5 6" id="KW-0238">DNA-binding</keyword>
<evidence type="ECO:0000256" key="8">
    <source>
        <dbReference type="SAM" id="Phobius"/>
    </source>
</evidence>
<feature type="domain" description="THAP-type" evidence="9">
    <location>
        <begin position="1"/>
        <end position="111"/>
    </location>
</feature>
<protein>
    <recommendedName>
        <fullName evidence="9">THAP-type domain-containing protein</fullName>
    </recommendedName>
</protein>
<organism evidence="10 11">
    <name type="scientific">Holothuria leucospilota</name>
    <name type="common">Black long sea cucumber</name>
    <name type="synonym">Mertensiothuria leucospilota</name>
    <dbReference type="NCBI Taxonomy" id="206669"/>
    <lineage>
        <taxon>Eukaryota</taxon>
        <taxon>Metazoa</taxon>
        <taxon>Echinodermata</taxon>
        <taxon>Eleutherozoa</taxon>
        <taxon>Echinozoa</taxon>
        <taxon>Holothuroidea</taxon>
        <taxon>Aspidochirotacea</taxon>
        <taxon>Aspidochirotida</taxon>
        <taxon>Holothuriidae</taxon>
        <taxon>Holothuria</taxon>
    </lineage>
</organism>
<dbReference type="Proteomes" id="UP001152320">
    <property type="component" value="Chromosome 1"/>
</dbReference>
<dbReference type="Pfam" id="PF05485">
    <property type="entry name" value="THAP"/>
    <property type="match status" value="1"/>
</dbReference>
<keyword evidence="2" id="KW-0479">Metal-binding</keyword>
<evidence type="ECO:0000256" key="7">
    <source>
        <dbReference type="SAM" id="MobiDB-lite"/>
    </source>
</evidence>
<dbReference type="OrthoDB" id="5968420at2759"/>
<feature type="transmembrane region" description="Helical" evidence="8">
    <location>
        <begin position="288"/>
        <end position="310"/>
    </location>
</feature>
<name>A0A9Q1CQ56_HOLLE</name>
<evidence type="ECO:0000256" key="3">
    <source>
        <dbReference type="ARBA" id="ARBA00022771"/>
    </source>
</evidence>
<evidence type="ECO:0000256" key="6">
    <source>
        <dbReference type="PROSITE-ProRule" id="PRU00309"/>
    </source>
</evidence>
<dbReference type="PANTHER" id="PTHR23080:SF141">
    <property type="entry name" value="TRANSPOSASE HELIX-TURN-HELIX DOMAIN-CONTAINING PROTEIN"/>
    <property type="match status" value="1"/>
</dbReference>
<dbReference type="InterPro" id="IPR006612">
    <property type="entry name" value="THAP_Znf"/>
</dbReference>
<dbReference type="InterPro" id="IPR027805">
    <property type="entry name" value="Transposase_HTH_dom"/>
</dbReference>
<comment type="caution">
    <text evidence="10">The sequence shown here is derived from an EMBL/GenBank/DDBJ whole genome shotgun (WGS) entry which is preliminary data.</text>
</comment>
<dbReference type="SUPFAM" id="SSF57716">
    <property type="entry name" value="Glucocorticoid receptor-like (DNA-binding domain)"/>
    <property type="match status" value="1"/>
</dbReference>
<keyword evidence="8" id="KW-0812">Transmembrane</keyword>
<dbReference type="PROSITE" id="PS50950">
    <property type="entry name" value="ZF_THAP"/>
    <property type="match status" value="1"/>
</dbReference>
<dbReference type="SMART" id="SM00980">
    <property type="entry name" value="THAP"/>
    <property type="match status" value="1"/>
</dbReference>
<gene>
    <name evidence="10" type="ORF">HOLleu_01597</name>
</gene>
<dbReference type="GO" id="GO:0008270">
    <property type="term" value="F:zinc ion binding"/>
    <property type="evidence" value="ECO:0007669"/>
    <property type="project" value="UniProtKB-KW"/>
</dbReference>
<evidence type="ECO:0000256" key="5">
    <source>
        <dbReference type="ARBA" id="ARBA00023125"/>
    </source>
</evidence>
<dbReference type="EMBL" id="JAIZAY010000001">
    <property type="protein sequence ID" value="KAJ8049045.1"/>
    <property type="molecule type" value="Genomic_DNA"/>
</dbReference>
<keyword evidence="8" id="KW-0472">Membrane</keyword>
<keyword evidence="11" id="KW-1185">Reference proteome</keyword>
<dbReference type="GO" id="GO:0003677">
    <property type="term" value="F:DNA binding"/>
    <property type="evidence" value="ECO:0007669"/>
    <property type="project" value="UniProtKB-UniRule"/>
</dbReference>
<evidence type="ECO:0000313" key="10">
    <source>
        <dbReference type="EMBL" id="KAJ8049045.1"/>
    </source>
</evidence>